<dbReference type="GO" id="GO:0003677">
    <property type="term" value="F:DNA binding"/>
    <property type="evidence" value="ECO:0007669"/>
    <property type="project" value="UniProtKB-KW"/>
</dbReference>
<dbReference type="GO" id="GO:0009307">
    <property type="term" value="P:DNA restriction-modification system"/>
    <property type="evidence" value="ECO:0007669"/>
    <property type="project" value="UniProtKB-KW"/>
</dbReference>
<dbReference type="Pfam" id="PF22679">
    <property type="entry name" value="T1R_D3-like"/>
    <property type="match status" value="1"/>
</dbReference>
<proteinExistence type="predicted"/>
<dbReference type="InterPro" id="IPR027417">
    <property type="entry name" value="P-loop_NTPase"/>
</dbReference>
<dbReference type="InterPro" id="IPR014001">
    <property type="entry name" value="Helicase_ATP-bd"/>
</dbReference>
<dbReference type="SMART" id="SM00487">
    <property type="entry name" value="DEXDc"/>
    <property type="match status" value="1"/>
</dbReference>
<dbReference type="Proteomes" id="UP000533429">
    <property type="component" value="Unassembled WGS sequence"/>
</dbReference>
<dbReference type="InterPro" id="IPR040980">
    <property type="entry name" value="SWI2_SNF2"/>
</dbReference>
<dbReference type="Gene3D" id="3.90.1570.50">
    <property type="match status" value="1"/>
</dbReference>
<dbReference type="InterPro" id="IPR007409">
    <property type="entry name" value="Restrct_endonuc_type1_HsdR_N"/>
</dbReference>
<evidence type="ECO:0000259" key="1">
    <source>
        <dbReference type="PROSITE" id="PS51192"/>
    </source>
</evidence>
<evidence type="ECO:0000313" key="3">
    <source>
        <dbReference type="Proteomes" id="UP000533429"/>
    </source>
</evidence>
<feature type="domain" description="Helicase ATP-binding" evidence="1">
    <location>
        <begin position="295"/>
        <end position="516"/>
    </location>
</feature>
<dbReference type="PANTHER" id="PTHR42927">
    <property type="entry name" value="HELICASE SUPERFAMILY 1 AND 2 DOMAIN-CONTAINING PROTEIN"/>
    <property type="match status" value="1"/>
</dbReference>
<dbReference type="PANTHER" id="PTHR42927:SF1">
    <property type="entry name" value="HELICASE SUPERFAMILY 1 AND 2 DOMAIN-CONTAINING PROTEIN"/>
    <property type="match status" value="1"/>
</dbReference>
<gene>
    <name evidence="2" type="ORF">HWA77_06375</name>
</gene>
<dbReference type="Gene3D" id="3.40.50.300">
    <property type="entry name" value="P-loop containing nucleotide triphosphate hydrolases"/>
    <property type="match status" value="3"/>
</dbReference>
<reference evidence="2 3" key="1">
    <citation type="submission" date="2020-06" db="EMBL/GenBank/DDBJ databases">
        <title>Photobacterium damselae subsp. damselae comparative genomics.</title>
        <authorList>
            <person name="Osorio C.R."/>
        </authorList>
    </citation>
    <scope>NUCLEOTIDE SEQUENCE [LARGE SCALE GENOMIC DNA]</scope>
    <source>
        <strain evidence="2 3">TW250/03</strain>
    </source>
</reference>
<sequence>MNKHTEARFEDAIEACLVDVHKYEQGQSSDFDTEKALEPKRVVRFIRETQKKVWASLEAIHGDGLETLVVDTLSKELNTRGPLKVLRHGFKCFGKKIRMAFFAPNNHKNADTWELYGKNILSVTRQLYYSSAHRNSLDMVLFLNGIPVTTLELKNELSGQDVEHAKRQYKNDRDHKELIFEFKKRTLVHFAVDTQLVFMATRLSGNKTFFLPFNKGCNSGAGNPVSESGGYKTAYLWEEVLGRDSFLDILGRFMHLQVEEKRVLTDKGIKKITKETMIFPRFHQLNAVRSLVSHAYESGPGRNYLVEHSAGSGKSNSIAWLAHRLSSLHNEQEQRIFNSVIVVTDRRVLDQQLQNTIYQFEHKQGVVQKIDEDTRQLVKALVDGTPIIITTLQKFPFVTETIEKLNEEQGIEEGLKFSTEGKNFAVIVDEAHSSQSGESAMELKGVLNRDGIQQSAAEYAVENDFGVEDSDNFEDVCREMMKRGKQPNISFFAFTATPKYKTKHVFNEPDPNTGKVPFHKYSMRQAIEEKFILDVLKHYTTYTAYFGMVKSSEEDPHVERKKAALALARNLNRHPTNLYQKTEVMVEHFRQHVRHKIGGRAKAMVVTGSRLQAVDYKKQFDKYIKEKGYTDVKSLVAFSGTVTDPKVPDKEYTEVGLNGGIKESELPEQFDTDEYQVLLVAEKYQTGFDQPLLHTMYVDKKLSGIQAVQTLSRLNRTCAGKEDTFVLDFQNKREDIFRAFKDFYEDIAYEELTDAQHLYRLQDQIDESGIVFTSEVEEFCKVYFQPKRQESKQDHAKFNSILDKAIERFKELEEEEQTEVKGLLVDFRNMYSFLSQVIPYQDSDLEQLYTYARFLLTKLPRKASGTDYHVEDDVELQYYRLQKISEGQIDLNTGEAKALKGPSDVGTGQQGEELIRLSELVDLLNDRFGTDFNQADQLFFDQIEQEAVGSEKLRMAAAVNSLDDFRYVFKKAFSGLVIDRMDGNEEIFNKLMGDVEFRDLASEHLLHKVYHSLKSDAAQTSKPLPLNFGNKQLFQTPQLEKLDAITKLASITITTDIPYVDDIVNLSVLGHARELRELGVVTPKQLEAYFELTAELSATFKGVDVPFIDSVDSNSNSLLWSLSSVTEGSSIVEIALSYYQPASEIAEVAVDIGSGALTVAESSLTLAGVVALLQKPYKAIKQKLSKKMIEAELDDRTDEVKQKKSVIITEFNFQDELKKRD</sequence>
<evidence type="ECO:0000313" key="2">
    <source>
        <dbReference type="EMBL" id="NVO99835.1"/>
    </source>
</evidence>
<name>A0A850QMF8_PHODD</name>
<comment type="caution">
    <text evidence="2">The sequence shown here is derived from an EMBL/GenBank/DDBJ whole genome shotgun (WGS) entry which is preliminary data.</text>
</comment>
<organism evidence="2 3">
    <name type="scientific">Photobacterium damselae subsp. damselae</name>
    <name type="common">Listonella damsela</name>
    <dbReference type="NCBI Taxonomy" id="85581"/>
    <lineage>
        <taxon>Bacteria</taxon>
        <taxon>Pseudomonadati</taxon>
        <taxon>Pseudomonadota</taxon>
        <taxon>Gammaproteobacteria</taxon>
        <taxon>Vibrionales</taxon>
        <taxon>Vibrionaceae</taxon>
        <taxon>Photobacterium</taxon>
    </lineage>
</organism>
<keyword evidence="2" id="KW-0255">Endonuclease</keyword>
<dbReference type="GO" id="GO:0005524">
    <property type="term" value="F:ATP binding"/>
    <property type="evidence" value="ECO:0007669"/>
    <property type="project" value="UniProtKB-KW"/>
</dbReference>
<dbReference type="SUPFAM" id="SSF52540">
    <property type="entry name" value="P-loop containing nucleoside triphosphate hydrolases"/>
    <property type="match status" value="1"/>
</dbReference>
<protein>
    <submittedName>
        <fullName evidence="2">Type I restriction endonuclease subunit R</fullName>
    </submittedName>
</protein>
<dbReference type="Pfam" id="PF04313">
    <property type="entry name" value="HSDR_N"/>
    <property type="match status" value="1"/>
</dbReference>
<dbReference type="AlphaFoldDB" id="A0A850QMF8"/>
<accession>A0A850QMF8</accession>
<dbReference type="InterPro" id="IPR055180">
    <property type="entry name" value="HsdR_RecA-like_helicase_dom_2"/>
</dbReference>
<dbReference type="EMBL" id="JABXOR010000395">
    <property type="protein sequence ID" value="NVO99835.1"/>
    <property type="molecule type" value="Genomic_DNA"/>
</dbReference>
<dbReference type="Pfam" id="PF18766">
    <property type="entry name" value="SWI2_SNF2"/>
    <property type="match status" value="1"/>
</dbReference>
<dbReference type="PROSITE" id="PS51192">
    <property type="entry name" value="HELICASE_ATP_BIND_1"/>
    <property type="match status" value="1"/>
</dbReference>
<keyword evidence="2" id="KW-0378">Hydrolase</keyword>
<keyword evidence="2" id="KW-0540">Nuclease</keyword>
<dbReference type="GO" id="GO:0009035">
    <property type="term" value="F:type I site-specific deoxyribonuclease activity"/>
    <property type="evidence" value="ECO:0007669"/>
    <property type="project" value="UniProtKB-EC"/>
</dbReference>